<accession>A0A261SA01</accession>
<protein>
    <submittedName>
        <fullName evidence="2">Cupin</fullName>
    </submittedName>
</protein>
<evidence type="ECO:0000313" key="3">
    <source>
        <dbReference type="Proteomes" id="UP000216020"/>
    </source>
</evidence>
<proteinExistence type="predicted"/>
<organism evidence="2 3">
    <name type="scientific">Bordetella genomosp. 10</name>
    <dbReference type="NCBI Taxonomy" id="1416804"/>
    <lineage>
        <taxon>Bacteria</taxon>
        <taxon>Pseudomonadati</taxon>
        <taxon>Pseudomonadota</taxon>
        <taxon>Betaproteobacteria</taxon>
        <taxon>Burkholderiales</taxon>
        <taxon>Alcaligenaceae</taxon>
        <taxon>Bordetella</taxon>
    </lineage>
</organism>
<dbReference type="InterPro" id="IPR011051">
    <property type="entry name" value="RmlC_Cupin_sf"/>
</dbReference>
<gene>
    <name evidence="2" type="ORF">CAL29_10075</name>
</gene>
<dbReference type="Proteomes" id="UP000216020">
    <property type="component" value="Unassembled WGS sequence"/>
</dbReference>
<reference evidence="3" key="1">
    <citation type="submission" date="2017-05" db="EMBL/GenBank/DDBJ databases">
        <title>Complete and WGS of Bordetella genogroups.</title>
        <authorList>
            <person name="Spilker T."/>
            <person name="Lipuma J."/>
        </authorList>
    </citation>
    <scope>NUCLEOTIDE SEQUENCE [LARGE SCALE GENOMIC DNA]</scope>
    <source>
        <strain evidence="3">AU16122</strain>
    </source>
</reference>
<feature type="domain" description="Cupin type-2" evidence="1">
    <location>
        <begin position="21"/>
        <end position="91"/>
    </location>
</feature>
<evidence type="ECO:0000259" key="1">
    <source>
        <dbReference type="Pfam" id="PF07883"/>
    </source>
</evidence>
<dbReference type="EMBL" id="NEVM01000002">
    <property type="protein sequence ID" value="OZI33911.1"/>
    <property type="molecule type" value="Genomic_DNA"/>
</dbReference>
<comment type="caution">
    <text evidence="2">The sequence shown here is derived from an EMBL/GenBank/DDBJ whole genome shotgun (WGS) entry which is preliminary data.</text>
</comment>
<dbReference type="AlphaFoldDB" id="A0A261SA01"/>
<evidence type="ECO:0000313" key="2">
    <source>
        <dbReference type="EMBL" id="OZI33911.1"/>
    </source>
</evidence>
<dbReference type="InterPro" id="IPR014710">
    <property type="entry name" value="RmlC-like_jellyroll"/>
</dbReference>
<dbReference type="SUPFAM" id="SSF51182">
    <property type="entry name" value="RmlC-like cupins"/>
    <property type="match status" value="1"/>
</dbReference>
<dbReference type="RefSeq" id="WP_094852919.1">
    <property type="nucleotide sequence ID" value="NZ_NEVM01000002.1"/>
</dbReference>
<dbReference type="CDD" id="cd06982">
    <property type="entry name" value="cupin_BauB-like"/>
    <property type="match status" value="1"/>
</dbReference>
<keyword evidence="3" id="KW-1185">Reference proteome</keyword>
<sequence>MQRPAAVPTVQIDNELVKVTEWRFPPGGETGWHRHGMHYVVVPQTTGELLLETPQGEVRSPLTTGKSYYRPVGVEHNVINPGEAEFVFVEIELKGAGGDGCCAPAPSKGQP</sequence>
<dbReference type="Gene3D" id="2.60.120.10">
    <property type="entry name" value="Jelly Rolls"/>
    <property type="match status" value="1"/>
</dbReference>
<dbReference type="OrthoDB" id="9800684at2"/>
<dbReference type="InterPro" id="IPR013096">
    <property type="entry name" value="Cupin_2"/>
</dbReference>
<dbReference type="Pfam" id="PF07883">
    <property type="entry name" value="Cupin_2"/>
    <property type="match status" value="1"/>
</dbReference>
<name>A0A261SA01_9BORD</name>